<organism evidence="1">
    <name type="scientific">freshwater metagenome</name>
    <dbReference type="NCBI Taxonomy" id="449393"/>
    <lineage>
        <taxon>unclassified sequences</taxon>
        <taxon>metagenomes</taxon>
        <taxon>ecological metagenomes</taxon>
    </lineage>
</organism>
<name>A0A6J7R1N3_9ZZZZ</name>
<dbReference type="EMBL" id="CAFBPD010000255">
    <property type="protein sequence ID" value="CAB5020692.1"/>
    <property type="molecule type" value="Genomic_DNA"/>
</dbReference>
<reference evidence="1" key="1">
    <citation type="submission" date="2020-05" db="EMBL/GenBank/DDBJ databases">
        <authorList>
            <person name="Chiriac C."/>
            <person name="Salcher M."/>
            <person name="Ghai R."/>
            <person name="Kavagutti S V."/>
        </authorList>
    </citation>
    <scope>NUCLEOTIDE SEQUENCE</scope>
</reference>
<gene>
    <name evidence="1" type="ORF">UFOPK4061_01377</name>
</gene>
<dbReference type="AlphaFoldDB" id="A0A6J7R1N3"/>
<accession>A0A6J7R1N3</accession>
<sequence length="36" mass="3805">MSTAARRIPDAGITFITFDVRQAEVARSLGLTVLGA</sequence>
<evidence type="ECO:0000313" key="1">
    <source>
        <dbReference type="EMBL" id="CAB5020692.1"/>
    </source>
</evidence>
<protein>
    <submittedName>
        <fullName evidence="1">Unannotated protein</fullName>
    </submittedName>
</protein>
<proteinExistence type="predicted"/>